<proteinExistence type="predicted"/>
<reference evidence="1" key="1">
    <citation type="submission" date="2021-01" db="EMBL/GenBank/DDBJ databases">
        <title>Phytophthora aleatoria, a newly-described species from Pinus radiata is distinct from Phytophthora cactorum isolates based on comparative genomics.</title>
        <authorList>
            <person name="Mcdougal R."/>
            <person name="Panda P."/>
            <person name="Williams N."/>
            <person name="Studholme D.J."/>
        </authorList>
    </citation>
    <scope>NUCLEOTIDE SEQUENCE</scope>
    <source>
        <strain evidence="1">NZFS 3830</strain>
    </source>
</reference>
<dbReference type="Proteomes" id="UP000688947">
    <property type="component" value="Unassembled WGS sequence"/>
</dbReference>
<dbReference type="AlphaFoldDB" id="A0A8T1TPB1"/>
<evidence type="ECO:0000313" key="1">
    <source>
        <dbReference type="EMBL" id="KAG6945164.1"/>
    </source>
</evidence>
<accession>A0A8T1TPB1</accession>
<comment type="caution">
    <text evidence="1">The sequence shown here is derived from an EMBL/GenBank/DDBJ whole genome shotgun (WGS) entry which is preliminary data.</text>
</comment>
<sequence length="71" mass="7874">MKRKGEPSVATKAGTTRTVKKAPIFWDSDVSTEEVFSSSCPGLDDKPVQLQRQEQRSIVESNCAAATFRRD</sequence>
<protein>
    <submittedName>
        <fullName evidence="1">Uncharacterized protein</fullName>
    </submittedName>
</protein>
<gene>
    <name evidence="1" type="ORF">JG687_00017454</name>
</gene>
<dbReference type="EMBL" id="JAENGZ010002034">
    <property type="protein sequence ID" value="KAG6945164.1"/>
    <property type="molecule type" value="Genomic_DNA"/>
</dbReference>
<name>A0A8T1TPB1_9STRA</name>
<organism evidence="1 2">
    <name type="scientific">Phytophthora cactorum</name>
    <dbReference type="NCBI Taxonomy" id="29920"/>
    <lineage>
        <taxon>Eukaryota</taxon>
        <taxon>Sar</taxon>
        <taxon>Stramenopiles</taxon>
        <taxon>Oomycota</taxon>
        <taxon>Peronosporomycetes</taxon>
        <taxon>Peronosporales</taxon>
        <taxon>Peronosporaceae</taxon>
        <taxon>Phytophthora</taxon>
    </lineage>
</organism>
<evidence type="ECO:0000313" key="2">
    <source>
        <dbReference type="Proteomes" id="UP000688947"/>
    </source>
</evidence>